<reference evidence="3" key="1">
    <citation type="submission" date="2021-02" db="EMBL/GenBank/DDBJ databases">
        <authorList>
            <person name="Dougan E. K."/>
            <person name="Rhodes N."/>
            <person name="Thang M."/>
            <person name="Chan C."/>
        </authorList>
    </citation>
    <scope>NUCLEOTIDE SEQUENCE</scope>
</reference>
<feature type="transmembrane region" description="Helical" evidence="1">
    <location>
        <begin position="75"/>
        <end position="94"/>
    </location>
</feature>
<dbReference type="InterPro" id="IPR019336">
    <property type="entry name" value="GPR180/TMEM145_TM"/>
</dbReference>
<feature type="transmembrane region" description="Helical" evidence="1">
    <location>
        <begin position="106"/>
        <end position="131"/>
    </location>
</feature>
<proteinExistence type="predicted"/>
<gene>
    <name evidence="3" type="ORF">PGLA2088_LOCUS31205</name>
</gene>
<dbReference type="GO" id="GO:0019236">
    <property type="term" value="P:response to pheromone"/>
    <property type="evidence" value="ECO:0007669"/>
    <property type="project" value="InterPro"/>
</dbReference>
<dbReference type="Pfam" id="PF10192">
    <property type="entry name" value="GPR180-TMEM145_TM"/>
    <property type="match status" value="1"/>
</dbReference>
<dbReference type="PANTHER" id="PTHR23252">
    <property type="entry name" value="INTIMAL THICKNESS RECEPTOR-RELATED"/>
    <property type="match status" value="1"/>
</dbReference>
<keyword evidence="1" id="KW-0812">Transmembrane</keyword>
<dbReference type="GO" id="GO:0007186">
    <property type="term" value="P:G protein-coupled receptor signaling pathway"/>
    <property type="evidence" value="ECO:0007669"/>
    <property type="project" value="InterPro"/>
</dbReference>
<feature type="transmembrane region" description="Helical" evidence="1">
    <location>
        <begin position="181"/>
        <end position="199"/>
    </location>
</feature>
<dbReference type="PANTHER" id="PTHR23252:SF24">
    <property type="entry name" value="TRANSMEMBRANE PROTEIN 145"/>
    <property type="match status" value="1"/>
</dbReference>
<dbReference type="Proteomes" id="UP000626109">
    <property type="component" value="Unassembled WGS sequence"/>
</dbReference>
<keyword evidence="1" id="KW-0472">Membrane</keyword>
<accession>A0A813KDD8</accession>
<dbReference type="EMBL" id="CAJNNW010029226">
    <property type="protein sequence ID" value="CAE8699543.1"/>
    <property type="molecule type" value="Genomic_DNA"/>
</dbReference>
<evidence type="ECO:0000256" key="1">
    <source>
        <dbReference type="SAM" id="Phobius"/>
    </source>
</evidence>
<comment type="caution">
    <text evidence="3">The sequence shown here is derived from an EMBL/GenBank/DDBJ whole genome shotgun (WGS) entry which is preliminary data.</text>
</comment>
<protein>
    <recommendedName>
        <fullName evidence="2">GPR180/TMEM145 transmembrane domain-containing protein</fullName>
    </recommendedName>
</protein>
<feature type="non-terminal residue" evidence="3">
    <location>
        <position position="1"/>
    </location>
</feature>
<feature type="domain" description="GPR180/TMEM145 transmembrane" evidence="2">
    <location>
        <begin position="78"/>
        <end position="252"/>
    </location>
</feature>
<keyword evidence="1" id="KW-1133">Transmembrane helix</keyword>
<evidence type="ECO:0000259" key="2">
    <source>
        <dbReference type="Pfam" id="PF10192"/>
    </source>
</evidence>
<dbReference type="AlphaFoldDB" id="A0A813KDD8"/>
<feature type="transmembrane region" description="Helical" evidence="1">
    <location>
        <begin position="211"/>
        <end position="233"/>
    </location>
</feature>
<evidence type="ECO:0000313" key="4">
    <source>
        <dbReference type="Proteomes" id="UP000626109"/>
    </source>
</evidence>
<organism evidence="3 4">
    <name type="scientific">Polarella glacialis</name>
    <name type="common">Dinoflagellate</name>
    <dbReference type="NCBI Taxonomy" id="89957"/>
    <lineage>
        <taxon>Eukaryota</taxon>
        <taxon>Sar</taxon>
        <taxon>Alveolata</taxon>
        <taxon>Dinophyceae</taxon>
        <taxon>Suessiales</taxon>
        <taxon>Suessiaceae</taxon>
        <taxon>Polarella</taxon>
    </lineage>
</organism>
<sequence>VMNISASDLQIGFVLGTHDSFGMMIYEKIRPRWWYVALIDCDGVERTIDYAVHQTNIKRGWLEEFPMDRCTPASLSFFTALYMVQGAFQAFAIVKKSNFAATKHPIRVMLGSTIFTAASGMLLFVLDALWFASHGEDQPVMYMAAKFLKSLSKHGLFAILMLLSEGRCISRELLVADVIRWSLLLAPFLAAGLCLELWGENAQSRKYTTDSIYSTWVGAALLLADLCLLVQYVRNIMRSHASESDFASRAFYRGWGNGESVELCSLFPVGSAGVWALAGTDAVNFQENRQCRARAEVWHRDRVAVHFQPGTQGAKGP</sequence>
<dbReference type="InterPro" id="IPR047831">
    <property type="entry name" value="GPR180/TMEM145"/>
</dbReference>
<name>A0A813KDD8_POLGL</name>
<evidence type="ECO:0000313" key="3">
    <source>
        <dbReference type="EMBL" id="CAE8699543.1"/>
    </source>
</evidence>